<dbReference type="GO" id="GO:0004519">
    <property type="term" value="F:endonuclease activity"/>
    <property type="evidence" value="ECO:0007669"/>
    <property type="project" value="InterPro"/>
</dbReference>
<dbReference type="InterPro" id="IPR002711">
    <property type="entry name" value="HNH"/>
</dbReference>
<dbReference type="RefSeq" id="WP_011614065.1">
    <property type="nucleotide sequence ID" value="NC_008312.1"/>
</dbReference>
<dbReference type="CDD" id="cd00085">
    <property type="entry name" value="HNHc"/>
    <property type="match status" value="1"/>
</dbReference>
<accession>Q10VH3</accession>
<dbReference type="CDD" id="cd01651">
    <property type="entry name" value="RT_G2_intron"/>
    <property type="match status" value="1"/>
</dbReference>
<sequence length="666" mass="76818">MNKAKTLKRNLGNPQPFLSVAWDTEDIPSQVSINLTLKWRDIDWRRAMKNVFKLQKLIYRASSCGKIRKMPRYQKLLTKSYYPLLLTVRWVRQDNQVKNTVGVDGIKNLPPMQRFNFVYLLKSHSLKAILNPRVSILKQGLNAKFSLSIPTMYDRALQGSVKLSMEPEWEKRFEPNSYGLGLGRSTNDAIEIIFTSIKNKSKYFLDVDISKCFDLFDLINHDALLGKIKKSSYRRLIKQCLKSRVLDNNQFYPPQQLLFTYPDSFLLGNRCGLVELDTAQGEVMSPLLANITLHGIEKRLMEFAKTLDLKNKKGAQMSWQSKCQSLILVDYVDEFVILQEDIKVLLQAKTVMQEWLNQVRLELKQELTRIANALEEYKGNKPGLDFFGFTMRQGQAKIAKLGFQTLIKLSARSIKTHYRKLAERFDSYKIAPVKGLIAKLNPAISGWVNYFSTQVSTNKIFNKLDMLLWKRLWCCASRQHPNNSATWVKQEYFPNIENGNWILPRGEYMLNQYSDVPIIGDIKVKDNNLTLDGDWNYWTSRVGKYSGVKTETSKLFKSQKNKCAFCGLTFRVTDLIEVNYVIPKFKGGDNILRNKQLLHQYCHETNIALNHKSYLIGNSQDLPECYLWVNDMLTLKQGCTLELGPLTEEPDEAKVSCPVLKTSRVG</sequence>
<dbReference type="OrthoDB" id="416072at2"/>
<dbReference type="Pfam" id="PF01844">
    <property type="entry name" value="HNH"/>
    <property type="match status" value="1"/>
</dbReference>
<evidence type="ECO:0000259" key="1">
    <source>
        <dbReference type="PROSITE" id="PS50878"/>
    </source>
</evidence>
<dbReference type="KEGG" id="ter:Tery_4800"/>
<evidence type="ECO:0000313" key="2">
    <source>
        <dbReference type="EMBL" id="ABG53751.1"/>
    </source>
</evidence>
<dbReference type="AlphaFoldDB" id="Q10VH3"/>
<reference evidence="2" key="1">
    <citation type="submission" date="2006-06" db="EMBL/GenBank/DDBJ databases">
        <title>Complete sequence of Trichodesmium erythraeum IMS101.</title>
        <authorList>
            <consortium name="US DOE Joint Genome Institute"/>
            <person name="Copeland A."/>
            <person name="Lucas S."/>
            <person name="Lapidus A."/>
            <person name="Barry K."/>
            <person name="Detter J.C."/>
            <person name="Glavina del Rio T."/>
            <person name="Hammon N."/>
            <person name="Israni S."/>
            <person name="Dalin E."/>
            <person name="Tice H."/>
            <person name="Pitluck S."/>
            <person name="Kiss H."/>
            <person name="Munk A.C."/>
            <person name="Brettin T."/>
            <person name="Bruce D."/>
            <person name="Han C."/>
            <person name="Tapia R."/>
            <person name="Gilna P."/>
            <person name="Schmutz J."/>
            <person name="Larimer F."/>
            <person name="Land M."/>
            <person name="Hauser L."/>
            <person name="Kyrpides N."/>
            <person name="Kim E."/>
            <person name="Richardson P."/>
        </authorList>
    </citation>
    <scope>NUCLEOTIDE SEQUENCE [LARGE SCALE GENOMIC DNA]</scope>
    <source>
        <strain evidence="2">IMS101</strain>
    </source>
</reference>
<dbReference type="SUPFAM" id="SSF56672">
    <property type="entry name" value="DNA/RNA polymerases"/>
    <property type="match status" value="1"/>
</dbReference>
<dbReference type="InterPro" id="IPR043502">
    <property type="entry name" value="DNA/RNA_pol_sf"/>
</dbReference>
<dbReference type="InterPro" id="IPR003615">
    <property type="entry name" value="HNH_nuc"/>
</dbReference>
<dbReference type="InterPro" id="IPR025960">
    <property type="entry name" value="RVT_N"/>
</dbReference>
<dbReference type="PANTHER" id="PTHR34047">
    <property type="entry name" value="NUCLEAR INTRON MATURASE 1, MITOCHONDRIAL-RELATED"/>
    <property type="match status" value="1"/>
</dbReference>
<dbReference type="STRING" id="203124.Tery_4800"/>
<gene>
    <name evidence="2" type="ordered locus">Tery_4800</name>
</gene>
<name>Q10VH3_TRIEI</name>
<dbReference type="GO" id="GO:0003676">
    <property type="term" value="F:nucleic acid binding"/>
    <property type="evidence" value="ECO:0007669"/>
    <property type="project" value="InterPro"/>
</dbReference>
<dbReference type="InterPro" id="IPR000477">
    <property type="entry name" value="RT_dom"/>
</dbReference>
<dbReference type="Pfam" id="PF00078">
    <property type="entry name" value="RVT_1"/>
    <property type="match status" value="1"/>
</dbReference>
<dbReference type="Pfam" id="PF13655">
    <property type="entry name" value="RVT_N"/>
    <property type="match status" value="1"/>
</dbReference>
<dbReference type="InterPro" id="IPR013597">
    <property type="entry name" value="Mat_intron_G2"/>
</dbReference>
<dbReference type="eggNOG" id="COG3344">
    <property type="taxonomic scope" value="Bacteria"/>
</dbReference>
<feature type="domain" description="Reverse transcriptase" evidence="1">
    <location>
        <begin position="1"/>
        <end position="391"/>
    </location>
</feature>
<dbReference type="SMART" id="SM00507">
    <property type="entry name" value="HNHc"/>
    <property type="match status" value="1"/>
</dbReference>
<protein>
    <submittedName>
        <fullName evidence="2">Group II intron, maturase-specific</fullName>
    </submittedName>
</protein>
<dbReference type="PROSITE" id="PS50878">
    <property type="entry name" value="RT_POL"/>
    <property type="match status" value="1"/>
</dbReference>
<dbReference type="HOGENOM" id="CLU_013584_15_4_3"/>
<dbReference type="InterPro" id="IPR051083">
    <property type="entry name" value="GrpII_Intron_Splice-Mob/Def"/>
</dbReference>
<dbReference type="PANTHER" id="PTHR34047:SF10">
    <property type="entry name" value="GROUP II INTRON-ASSOCIATED OPEN READING FRAME"/>
    <property type="match status" value="1"/>
</dbReference>
<dbReference type="Pfam" id="PF08388">
    <property type="entry name" value="GIIM"/>
    <property type="match status" value="1"/>
</dbReference>
<dbReference type="Gene3D" id="1.10.30.50">
    <property type="match status" value="1"/>
</dbReference>
<dbReference type="GO" id="GO:0008270">
    <property type="term" value="F:zinc ion binding"/>
    <property type="evidence" value="ECO:0007669"/>
    <property type="project" value="InterPro"/>
</dbReference>
<dbReference type="EMBL" id="CP000393">
    <property type="protein sequence ID" value="ABG53751.1"/>
    <property type="molecule type" value="Genomic_DNA"/>
</dbReference>
<proteinExistence type="predicted"/>
<organism evidence="2">
    <name type="scientific">Trichodesmium erythraeum (strain IMS101)</name>
    <dbReference type="NCBI Taxonomy" id="203124"/>
    <lineage>
        <taxon>Bacteria</taxon>
        <taxon>Bacillati</taxon>
        <taxon>Cyanobacteriota</taxon>
        <taxon>Cyanophyceae</taxon>
        <taxon>Oscillatoriophycideae</taxon>
        <taxon>Oscillatoriales</taxon>
        <taxon>Microcoleaceae</taxon>
        <taxon>Trichodesmium</taxon>
    </lineage>
</organism>
<dbReference type="eggNOG" id="COG1403">
    <property type="taxonomic scope" value="Bacteria"/>
</dbReference>